<keyword evidence="2" id="KW-1133">Transmembrane helix</keyword>
<dbReference type="SMART" id="SM01323">
    <property type="entry name" value="YajC"/>
    <property type="match status" value="1"/>
</dbReference>
<keyword evidence="4" id="KW-1185">Reference proteome</keyword>
<feature type="region of interest" description="Disordered" evidence="1">
    <location>
        <begin position="106"/>
        <end position="158"/>
    </location>
</feature>
<proteinExistence type="predicted"/>
<keyword evidence="2" id="KW-0812">Transmembrane</keyword>
<organism evidence="3 4">
    <name type="scientific">Microbacterium marinum</name>
    <dbReference type="NCBI Taxonomy" id="421115"/>
    <lineage>
        <taxon>Bacteria</taxon>
        <taxon>Bacillati</taxon>
        <taxon>Actinomycetota</taxon>
        <taxon>Actinomycetes</taxon>
        <taxon>Micrococcales</taxon>
        <taxon>Microbacteriaceae</taxon>
        <taxon>Microbacterium</taxon>
    </lineage>
</organism>
<dbReference type="InterPro" id="IPR003849">
    <property type="entry name" value="Preprotein_translocase_YajC"/>
</dbReference>
<dbReference type="AlphaFoldDB" id="A0A7W7BR64"/>
<reference evidence="3 4" key="1">
    <citation type="submission" date="2020-08" db="EMBL/GenBank/DDBJ databases">
        <title>Sequencing the genomes of 1000 actinobacteria strains.</title>
        <authorList>
            <person name="Klenk H.-P."/>
        </authorList>
    </citation>
    <scope>NUCLEOTIDE SEQUENCE [LARGE SCALE GENOMIC DNA]</scope>
    <source>
        <strain evidence="3 4">DSM 24947</strain>
    </source>
</reference>
<gene>
    <name evidence="3" type="ORF">BKA24_002044</name>
</gene>
<evidence type="ECO:0000256" key="1">
    <source>
        <dbReference type="SAM" id="MobiDB-lite"/>
    </source>
</evidence>
<feature type="transmembrane region" description="Helical" evidence="2">
    <location>
        <begin position="20"/>
        <end position="37"/>
    </location>
</feature>
<dbReference type="Pfam" id="PF02699">
    <property type="entry name" value="YajC"/>
    <property type="match status" value="1"/>
</dbReference>
<accession>A0A7W7BR64</accession>
<name>A0A7W7BR64_9MICO</name>
<dbReference type="EMBL" id="JACHMD010000001">
    <property type="protein sequence ID" value="MBB4667335.1"/>
    <property type="molecule type" value="Genomic_DNA"/>
</dbReference>
<dbReference type="RefSeq" id="WP_184217718.1">
    <property type="nucleotide sequence ID" value="NZ_JACHMD010000001.1"/>
</dbReference>
<feature type="compositionally biased region" description="Acidic residues" evidence="1">
    <location>
        <begin position="106"/>
        <end position="116"/>
    </location>
</feature>
<feature type="compositionally biased region" description="Low complexity" evidence="1">
    <location>
        <begin position="135"/>
        <end position="149"/>
    </location>
</feature>
<dbReference type="Proteomes" id="UP000573729">
    <property type="component" value="Unassembled WGS sequence"/>
</dbReference>
<evidence type="ECO:0000256" key="2">
    <source>
        <dbReference type="SAM" id="Phobius"/>
    </source>
</evidence>
<keyword evidence="2" id="KW-0472">Membrane</keyword>
<evidence type="ECO:0000313" key="3">
    <source>
        <dbReference type="EMBL" id="MBB4667335.1"/>
    </source>
</evidence>
<evidence type="ECO:0000313" key="4">
    <source>
        <dbReference type="Proteomes" id="UP000573729"/>
    </source>
</evidence>
<sequence>MMLLTQNTQQATGGNFLTDYGLLILLAALLVFMFWSSRRRTKKMKEEQEKKALQMVPGVKVLLQGGLYGTIVEYDATDLSQPAHIELAPGVVIEVHSQAILRAVEPEDETVDETVPGDDVIVSSSDAATPRTEIDPPAATDAPTATDGTPDADDKPKA</sequence>
<protein>
    <submittedName>
        <fullName evidence="3">Preprotein translocase subunit YajC</fullName>
    </submittedName>
</protein>
<comment type="caution">
    <text evidence="3">The sequence shown here is derived from an EMBL/GenBank/DDBJ whole genome shotgun (WGS) entry which is preliminary data.</text>
</comment>